<feature type="binding site" description="axial binding residue" evidence="1">
    <location>
        <position position="494"/>
    </location>
    <ligand>
        <name>heme</name>
        <dbReference type="ChEBI" id="CHEBI:30413"/>
    </ligand>
    <ligandPart>
        <name>Fe</name>
        <dbReference type="ChEBI" id="CHEBI:18248"/>
    </ligandPart>
</feature>
<reference evidence="2" key="1">
    <citation type="submission" date="2022-10" db="EMBL/GenBank/DDBJ databases">
        <title>Tapping the CABI collections for fungal endophytes: first genome assemblies for Collariella, Neodidymelliopsis, Ascochyta clinopodiicola, Didymella pomorum, Didymosphaeria variabile, Neocosmospora piperis and Neocucurbitaria cava.</title>
        <authorList>
            <person name="Hill R."/>
        </authorList>
    </citation>
    <scope>NUCLEOTIDE SEQUENCE</scope>
    <source>
        <strain evidence="2">IMI 356814</strain>
    </source>
</reference>
<evidence type="ECO:0000256" key="1">
    <source>
        <dbReference type="PIRSR" id="PIRSR602401-1"/>
    </source>
</evidence>
<dbReference type="GO" id="GO:0016705">
    <property type="term" value="F:oxidoreductase activity, acting on paired donors, with incorporation or reduction of molecular oxygen"/>
    <property type="evidence" value="ECO:0007669"/>
    <property type="project" value="InterPro"/>
</dbReference>
<dbReference type="Pfam" id="PF00067">
    <property type="entry name" value="p450"/>
    <property type="match status" value="1"/>
</dbReference>
<keyword evidence="1" id="KW-0408">Iron</keyword>
<evidence type="ECO:0000313" key="2">
    <source>
        <dbReference type="EMBL" id="KAJ4362562.1"/>
    </source>
</evidence>
<dbReference type="GO" id="GO:0004497">
    <property type="term" value="F:monooxygenase activity"/>
    <property type="evidence" value="ECO:0007669"/>
    <property type="project" value="InterPro"/>
</dbReference>
<keyword evidence="1" id="KW-0479">Metal-binding</keyword>
<dbReference type="GO" id="GO:0020037">
    <property type="term" value="F:heme binding"/>
    <property type="evidence" value="ECO:0007669"/>
    <property type="project" value="InterPro"/>
</dbReference>
<dbReference type="InterPro" id="IPR036396">
    <property type="entry name" value="Cyt_P450_sf"/>
</dbReference>
<organism evidence="2 3">
    <name type="scientific">Neocucurbitaria cava</name>
    <dbReference type="NCBI Taxonomy" id="798079"/>
    <lineage>
        <taxon>Eukaryota</taxon>
        <taxon>Fungi</taxon>
        <taxon>Dikarya</taxon>
        <taxon>Ascomycota</taxon>
        <taxon>Pezizomycotina</taxon>
        <taxon>Dothideomycetes</taxon>
        <taxon>Pleosporomycetidae</taxon>
        <taxon>Pleosporales</taxon>
        <taxon>Pleosporineae</taxon>
        <taxon>Cucurbitariaceae</taxon>
        <taxon>Neocucurbitaria</taxon>
    </lineage>
</organism>
<evidence type="ECO:0000313" key="3">
    <source>
        <dbReference type="Proteomes" id="UP001140560"/>
    </source>
</evidence>
<dbReference type="Proteomes" id="UP001140560">
    <property type="component" value="Unassembled WGS sequence"/>
</dbReference>
<protein>
    <recommendedName>
        <fullName evidence="4">Cytochrome P450</fullName>
    </recommendedName>
</protein>
<evidence type="ECO:0008006" key="4">
    <source>
        <dbReference type="Google" id="ProtNLM"/>
    </source>
</evidence>
<comment type="cofactor">
    <cofactor evidence="1">
        <name>heme</name>
        <dbReference type="ChEBI" id="CHEBI:30413"/>
    </cofactor>
</comment>
<dbReference type="AlphaFoldDB" id="A0A9W9CHI9"/>
<dbReference type="PRINTS" id="PR00385">
    <property type="entry name" value="P450"/>
</dbReference>
<dbReference type="GO" id="GO:0005506">
    <property type="term" value="F:iron ion binding"/>
    <property type="evidence" value="ECO:0007669"/>
    <property type="project" value="InterPro"/>
</dbReference>
<keyword evidence="3" id="KW-1185">Reference proteome</keyword>
<dbReference type="EMBL" id="JAPEUY010000021">
    <property type="protein sequence ID" value="KAJ4362562.1"/>
    <property type="molecule type" value="Genomic_DNA"/>
</dbReference>
<keyword evidence="1" id="KW-0349">Heme</keyword>
<proteinExistence type="predicted"/>
<gene>
    <name evidence="2" type="ORF">N0V83_010656</name>
</gene>
<dbReference type="InterPro" id="IPR001128">
    <property type="entry name" value="Cyt_P450"/>
</dbReference>
<dbReference type="PANTHER" id="PTHR24305">
    <property type="entry name" value="CYTOCHROME P450"/>
    <property type="match status" value="1"/>
</dbReference>
<dbReference type="SUPFAM" id="SSF48264">
    <property type="entry name" value="Cytochrome P450"/>
    <property type="match status" value="1"/>
</dbReference>
<sequence>MMYTLLAALPILFFIARRITNWTRNYISALKYGLPIILLPVSFEDPWWLLLRPLFSFISYLPFNLGHWYLYTTMGWPQEDSNRSLLKYGENFVLCSPRSNILVTAEQGVLEAVWGVHGKGWGLQEDQGQLFAFYGQNVSSTNGEMWRRHRKITGLAFNEATMRSVWDETSRRAGKLSLGDADGKESKGETLGNVRKTFDLLAMQILTVVGFGQNTDLTDVPPGHQESLMESLAFILQHIMLTVIFNSLKAPDFLLPNALRRLKVSLKELRVYMQESVLQHLQSVKARPEGVKGVSLLEAMVRANEASKQEQKTGGPRSYLSDSELYGNIFVFNVAGYETTASSFIFSLSYLAAHPEIQEWIREELDMCYNNSRGSDLDTTVPDYSETCHKLVRCLAVMNETLRLASPAPMFVRQPFAPTELLVNTPQGRRSITVTTDTQVGFNPYGAHLSPQWGPDNLSFDPKRFIQTSSSGEERLVVPEGPLFAPFMLGPRVCPGKKFSQVEFVAVLARVMTDWRVEVVRDPGESEELARRRLLAVVDDKVFHISAHLKRPEAAALRFVRRGLQCEGACF</sequence>
<comment type="caution">
    <text evidence="2">The sequence shown here is derived from an EMBL/GenBank/DDBJ whole genome shotgun (WGS) entry which is preliminary data.</text>
</comment>
<dbReference type="InterPro" id="IPR050121">
    <property type="entry name" value="Cytochrome_P450_monoxygenase"/>
</dbReference>
<dbReference type="OrthoDB" id="1470350at2759"/>
<dbReference type="PRINTS" id="PR00463">
    <property type="entry name" value="EP450I"/>
</dbReference>
<dbReference type="InterPro" id="IPR002401">
    <property type="entry name" value="Cyt_P450_E_grp-I"/>
</dbReference>
<dbReference type="Gene3D" id="1.10.630.10">
    <property type="entry name" value="Cytochrome P450"/>
    <property type="match status" value="1"/>
</dbReference>
<accession>A0A9W9CHI9</accession>
<dbReference type="PANTHER" id="PTHR24305:SF223">
    <property type="entry name" value="CYTOCHROME P450-DIT2"/>
    <property type="match status" value="1"/>
</dbReference>
<name>A0A9W9CHI9_9PLEO</name>